<evidence type="ECO:0000313" key="1">
    <source>
        <dbReference type="EMBL" id="QNP63281.1"/>
    </source>
</evidence>
<protein>
    <submittedName>
        <fullName evidence="1">Uncharacterized protein</fullName>
    </submittedName>
</protein>
<accession>A0A7H0HRW5</accession>
<gene>
    <name evidence="1" type="ORF">IAG43_10255</name>
</gene>
<keyword evidence="2" id="KW-1185">Reference proteome</keyword>
<dbReference type="EMBL" id="CP060825">
    <property type="protein sequence ID" value="QNP63281.1"/>
    <property type="molecule type" value="Genomic_DNA"/>
</dbReference>
<evidence type="ECO:0000313" key="2">
    <source>
        <dbReference type="Proteomes" id="UP000516230"/>
    </source>
</evidence>
<sequence length="333" mass="36059">MSDSLLPYAVGAAKRARRAAVRVRRRVEQLHTVPAIGGGIRPRAQLRPVHYSVSSGRTLNFAVSVPGGDIASADLLLSHGTSRERVPLEREPQADGSLLLTATVPLRHRDRPGPGTRGPVLGTGIWRLTVLLADAAGQTRRVRVTAAANAEISDGPTLTYSPSPVDGTVFRPVRSVDGFALLKVRPARPQAELTSFDLRWDRVTVHGRLIGREPDGTGTAEAVVRRGSLTATAEPRWDGDRFTFDVPLHRMGGNRGASRTWDLFLRVGGSRLRIARRLTDVRHPKQVYRTPFRIIALDSGALLRVHAHVTAAGALTVACAELEPAPRSTEDIA</sequence>
<name>A0A7H0HRW5_9ACTN</name>
<reference evidence="1 2" key="1">
    <citation type="submission" date="2020-08" db="EMBL/GenBank/DDBJ databases">
        <title>A novel species.</title>
        <authorList>
            <person name="Gao J."/>
        </authorList>
    </citation>
    <scope>NUCLEOTIDE SEQUENCE [LARGE SCALE GENOMIC DNA]</scope>
    <source>
        <strain evidence="1 2">CRPJ-33</strain>
    </source>
</reference>
<dbReference type="KEGG" id="sgj:IAG43_10255"/>
<organism evidence="1 2">
    <name type="scientific">Streptomyces genisteinicus</name>
    <dbReference type="NCBI Taxonomy" id="2768068"/>
    <lineage>
        <taxon>Bacteria</taxon>
        <taxon>Bacillati</taxon>
        <taxon>Actinomycetota</taxon>
        <taxon>Actinomycetes</taxon>
        <taxon>Kitasatosporales</taxon>
        <taxon>Streptomycetaceae</taxon>
        <taxon>Streptomyces</taxon>
    </lineage>
</organism>
<proteinExistence type="predicted"/>
<dbReference type="Proteomes" id="UP000516230">
    <property type="component" value="Chromosome"/>
</dbReference>
<dbReference type="AlphaFoldDB" id="A0A7H0HRW5"/>